<evidence type="ECO:0000313" key="2">
    <source>
        <dbReference type="EMBL" id="EBV6846226.1"/>
    </source>
</evidence>
<dbReference type="AlphaFoldDB" id="A0A5V9PIJ8"/>
<evidence type="ECO:0000259" key="1">
    <source>
        <dbReference type="Pfam" id="PF13700"/>
    </source>
</evidence>
<proteinExistence type="predicted"/>
<feature type="domain" description="DUF4158" evidence="1">
    <location>
        <begin position="7"/>
        <end position="169"/>
    </location>
</feature>
<protein>
    <submittedName>
        <fullName evidence="2">DUF4158 domain-containing protein</fullName>
    </submittedName>
</protein>
<dbReference type="InterPro" id="IPR025296">
    <property type="entry name" value="DUF4158"/>
</dbReference>
<organism evidence="2">
    <name type="scientific">Salmonella hadar</name>
    <dbReference type="NCBI Taxonomy" id="149385"/>
    <lineage>
        <taxon>Bacteria</taxon>
        <taxon>Pseudomonadati</taxon>
        <taxon>Pseudomonadota</taxon>
        <taxon>Gammaproteobacteria</taxon>
        <taxon>Enterobacterales</taxon>
        <taxon>Enterobacteriaceae</taxon>
        <taxon>Salmonella</taxon>
    </lineage>
</organism>
<sequence>MPRRVTLTDRQKDALLRLPTSQTDLLKHYTLSDEDFGHIRLRRRAHNRFGFALQLCVLRYPGRVLAPGELIPAEVIEFIGAQLGLGADDLVDYAAREETRHEHLAELRGLYGFRTFSGRGASELKEWLFREAEMAVSNEDIARRFVAECRRTRTVLPATSTIERLCAAALVDAERRIETRIASRLPMSIREQLLALLEETADDRVTRFVWLRQFEPGSNSSSANRLLDRLEYLQRVDL</sequence>
<accession>A0A5V9PIJ8</accession>
<reference evidence="2" key="1">
    <citation type="submission" date="2018-07" db="EMBL/GenBank/DDBJ databases">
        <authorList>
            <consortium name="GenomeTrakr network: Whole genome sequencing for foodborne pathogen traceback"/>
        </authorList>
    </citation>
    <scope>NUCLEOTIDE SEQUENCE</scope>
    <source>
        <strain evidence="2">NY-N11240</strain>
    </source>
</reference>
<dbReference type="Pfam" id="PF13700">
    <property type="entry name" value="DUF4158"/>
    <property type="match status" value="1"/>
</dbReference>
<gene>
    <name evidence="2" type="ORF">VO03_24070</name>
</gene>
<feature type="non-terminal residue" evidence="2">
    <location>
        <position position="238"/>
    </location>
</feature>
<comment type="caution">
    <text evidence="2">The sequence shown here is derived from an EMBL/GenBank/DDBJ whole genome shotgun (WGS) entry which is preliminary data.</text>
</comment>
<name>A0A5V9PIJ8_SALHA</name>
<dbReference type="EMBL" id="AAHGAK010000087">
    <property type="protein sequence ID" value="EBV6846226.1"/>
    <property type="molecule type" value="Genomic_DNA"/>
</dbReference>